<dbReference type="EMBL" id="CP003349">
    <property type="protein sequence ID" value="AFD08233.1"/>
    <property type="molecule type" value="Genomic_DNA"/>
</dbReference>
<evidence type="ECO:0000313" key="1">
    <source>
        <dbReference type="EMBL" id="AFD08233.1"/>
    </source>
</evidence>
<sequence length="70" mass="7708">MQGITYITNTKGEPEGILMNFKDLKRLNLKTADVIKMLTESAKEIDAAIDHSVPSTSLADALGKFKDKLK</sequence>
<dbReference type="STRING" id="929556.Solca_3222"/>
<gene>
    <name evidence="1" type="ordered locus">Solca_3222</name>
</gene>
<accession>H8KWQ4</accession>
<dbReference type="RefSeq" id="WP_014681457.1">
    <property type="nucleotide sequence ID" value="NC_017770.1"/>
</dbReference>
<evidence type="ECO:0000313" key="2">
    <source>
        <dbReference type="Proteomes" id="UP000007590"/>
    </source>
</evidence>
<dbReference type="HOGENOM" id="CLU_2755749_0_0_10"/>
<keyword evidence="2" id="KW-1185">Reference proteome</keyword>
<dbReference type="OrthoDB" id="799370at2"/>
<reference evidence="1" key="1">
    <citation type="submission" date="2012-02" db="EMBL/GenBank/DDBJ databases">
        <title>The complete genome of Solitalea canadensis DSM 3403.</title>
        <authorList>
            <consortium name="US DOE Joint Genome Institute (JGI-PGF)"/>
            <person name="Lucas S."/>
            <person name="Copeland A."/>
            <person name="Lapidus A."/>
            <person name="Glavina del Rio T."/>
            <person name="Dalin E."/>
            <person name="Tice H."/>
            <person name="Bruce D."/>
            <person name="Goodwin L."/>
            <person name="Pitluck S."/>
            <person name="Peters L."/>
            <person name="Ovchinnikova G."/>
            <person name="Lu M."/>
            <person name="Kyrpides N."/>
            <person name="Mavromatis K."/>
            <person name="Ivanova N."/>
            <person name="Brettin T."/>
            <person name="Detter J.C."/>
            <person name="Han C."/>
            <person name="Larimer F."/>
            <person name="Land M."/>
            <person name="Hauser L."/>
            <person name="Markowitz V."/>
            <person name="Cheng J.-F."/>
            <person name="Hugenholtz P."/>
            <person name="Woyke T."/>
            <person name="Wu D."/>
            <person name="Spring S."/>
            <person name="Schroeder M."/>
            <person name="Kopitz M."/>
            <person name="Brambilla E."/>
            <person name="Klenk H.-P."/>
            <person name="Eisen J.A."/>
        </authorList>
    </citation>
    <scope>NUCLEOTIDE SEQUENCE</scope>
    <source>
        <strain evidence="1">DSM 3403</strain>
    </source>
</reference>
<organism evidence="1 2">
    <name type="scientific">Solitalea canadensis (strain ATCC 29591 / DSM 3403 / JCM 21819 / LMG 8368 / NBRC 15130 / NCIMB 12057 / USAM 9D)</name>
    <name type="common">Flexibacter canadensis</name>
    <dbReference type="NCBI Taxonomy" id="929556"/>
    <lineage>
        <taxon>Bacteria</taxon>
        <taxon>Pseudomonadati</taxon>
        <taxon>Bacteroidota</taxon>
        <taxon>Sphingobacteriia</taxon>
        <taxon>Sphingobacteriales</taxon>
        <taxon>Sphingobacteriaceae</taxon>
        <taxon>Solitalea</taxon>
    </lineage>
</organism>
<dbReference type="KEGG" id="scn:Solca_3222"/>
<proteinExistence type="predicted"/>
<name>H8KWQ4_SOLCM</name>
<dbReference type="AlphaFoldDB" id="H8KWQ4"/>
<protein>
    <submittedName>
        <fullName evidence="1">Uncharacterized protein</fullName>
    </submittedName>
</protein>
<dbReference type="Proteomes" id="UP000007590">
    <property type="component" value="Chromosome"/>
</dbReference>